<sequence length="101" mass="11980">MVERAGKQACTRTFAAEQHSNTSFQFEEIQNNSDQLWQLHRSQVIMAFQRRIPVTLNLLLRPLKIAKSCLNQRKEGKQKKKESDARMLARIRKQQQTVRKW</sequence>
<reference evidence="2 3" key="1">
    <citation type="journal article" date="2017" name="Nat. Ecol. Evol.">
        <title>Scallop genome provides insights into evolution of bilaterian karyotype and development.</title>
        <authorList>
            <person name="Wang S."/>
            <person name="Zhang J."/>
            <person name="Jiao W."/>
            <person name="Li J."/>
            <person name="Xun X."/>
            <person name="Sun Y."/>
            <person name="Guo X."/>
            <person name="Huan P."/>
            <person name="Dong B."/>
            <person name="Zhang L."/>
            <person name="Hu X."/>
            <person name="Sun X."/>
            <person name="Wang J."/>
            <person name="Zhao C."/>
            <person name="Wang Y."/>
            <person name="Wang D."/>
            <person name="Huang X."/>
            <person name="Wang R."/>
            <person name="Lv J."/>
            <person name="Li Y."/>
            <person name="Zhang Z."/>
            <person name="Liu B."/>
            <person name="Lu W."/>
            <person name="Hui Y."/>
            <person name="Liang J."/>
            <person name="Zhou Z."/>
            <person name="Hou R."/>
            <person name="Li X."/>
            <person name="Liu Y."/>
            <person name="Li H."/>
            <person name="Ning X."/>
            <person name="Lin Y."/>
            <person name="Zhao L."/>
            <person name="Xing Q."/>
            <person name="Dou J."/>
            <person name="Li Y."/>
            <person name="Mao J."/>
            <person name="Guo H."/>
            <person name="Dou H."/>
            <person name="Li T."/>
            <person name="Mu C."/>
            <person name="Jiang W."/>
            <person name="Fu Q."/>
            <person name="Fu X."/>
            <person name="Miao Y."/>
            <person name="Liu J."/>
            <person name="Yu Q."/>
            <person name="Li R."/>
            <person name="Liao H."/>
            <person name="Li X."/>
            <person name="Kong Y."/>
            <person name="Jiang Z."/>
            <person name="Chourrout D."/>
            <person name="Li R."/>
            <person name="Bao Z."/>
        </authorList>
    </citation>
    <scope>NUCLEOTIDE SEQUENCE [LARGE SCALE GENOMIC DNA]</scope>
    <source>
        <strain evidence="2 3">PY_sf001</strain>
    </source>
</reference>
<feature type="region of interest" description="Disordered" evidence="1">
    <location>
        <begin position="72"/>
        <end position="101"/>
    </location>
</feature>
<proteinExistence type="predicted"/>
<feature type="compositionally biased region" description="Basic residues" evidence="1">
    <location>
        <begin position="89"/>
        <end position="101"/>
    </location>
</feature>
<accession>A0A210PFA5</accession>
<dbReference type="EMBL" id="NEDP02076739">
    <property type="protein sequence ID" value="OWF35147.1"/>
    <property type="molecule type" value="Genomic_DNA"/>
</dbReference>
<comment type="caution">
    <text evidence="2">The sequence shown here is derived from an EMBL/GenBank/DDBJ whole genome shotgun (WGS) entry which is preliminary data.</text>
</comment>
<keyword evidence="3" id="KW-1185">Reference proteome</keyword>
<dbReference type="Proteomes" id="UP000242188">
    <property type="component" value="Unassembled WGS sequence"/>
</dbReference>
<protein>
    <submittedName>
        <fullName evidence="2">Uncharacterized protein</fullName>
    </submittedName>
</protein>
<dbReference type="AlphaFoldDB" id="A0A210PFA5"/>
<gene>
    <name evidence="2" type="ORF">KP79_PYT05418</name>
</gene>
<evidence type="ECO:0000256" key="1">
    <source>
        <dbReference type="SAM" id="MobiDB-lite"/>
    </source>
</evidence>
<name>A0A210PFA5_MIZYE</name>
<evidence type="ECO:0000313" key="2">
    <source>
        <dbReference type="EMBL" id="OWF35147.1"/>
    </source>
</evidence>
<organism evidence="2 3">
    <name type="scientific">Mizuhopecten yessoensis</name>
    <name type="common">Japanese scallop</name>
    <name type="synonym">Patinopecten yessoensis</name>
    <dbReference type="NCBI Taxonomy" id="6573"/>
    <lineage>
        <taxon>Eukaryota</taxon>
        <taxon>Metazoa</taxon>
        <taxon>Spiralia</taxon>
        <taxon>Lophotrochozoa</taxon>
        <taxon>Mollusca</taxon>
        <taxon>Bivalvia</taxon>
        <taxon>Autobranchia</taxon>
        <taxon>Pteriomorphia</taxon>
        <taxon>Pectinida</taxon>
        <taxon>Pectinoidea</taxon>
        <taxon>Pectinidae</taxon>
        <taxon>Mizuhopecten</taxon>
    </lineage>
</organism>
<evidence type="ECO:0000313" key="3">
    <source>
        <dbReference type="Proteomes" id="UP000242188"/>
    </source>
</evidence>
<dbReference type="OrthoDB" id="9994106at2759"/>